<comment type="pathway">
    <text evidence="5">Quinol/quinone metabolism; menaquinone biosynthesis.</text>
</comment>
<keyword evidence="1 5" id="KW-0474">Menaquinone biosynthesis</keyword>
<dbReference type="RefSeq" id="WP_227259649.1">
    <property type="nucleotide sequence ID" value="NZ_BAAADU010000002.1"/>
</dbReference>
<evidence type="ECO:0000313" key="8">
    <source>
        <dbReference type="EMBL" id="GAA0657852.1"/>
    </source>
</evidence>
<dbReference type="InterPro" id="IPR045851">
    <property type="entry name" value="AMP-bd_C_sf"/>
</dbReference>
<reference evidence="8 9" key="1">
    <citation type="journal article" date="2019" name="Int. J. Syst. Evol. Microbiol.">
        <title>The Global Catalogue of Microorganisms (GCM) 10K type strain sequencing project: providing services to taxonomists for standard genome sequencing and annotation.</title>
        <authorList>
            <consortium name="The Broad Institute Genomics Platform"/>
            <consortium name="The Broad Institute Genome Sequencing Center for Infectious Disease"/>
            <person name="Wu L."/>
            <person name="Ma J."/>
        </authorList>
    </citation>
    <scope>NUCLEOTIDE SEQUENCE [LARGE SCALE GENOMIC DNA]</scope>
    <source>
        <strain evidence="8 9">JCM 16327</strain>
    </source>
</reference>
<dbReference type="InterPro" id="IPR025110">
    <property type="entry name" value="AMP-bd_C"/>
</dbReference>
<evidence type="ECO:0000313" key="9">
    <source>
        <dbReference type="Proteomes" id="UP001500194"/>
    </source>
</evidence>
<comment type="catalytic activity">
    <reaction evidence="5">
        <text>2-succinylbenzoate + ATP + CoA = 2-succinylbenzoyl-CoA + AMP + diphosphate</text>
        <dbReference type="Rhea" id="RHEA:17009"/>
        <dbReference type="ChEBI" id="CHEBI:18325"/>
        <dbReference type="ChEBI" id="CHEBI:30616"/>
        <dbReference type="ChEBI" id="CHEBI:33019"/>
        <dbReference type="ChEBI" id="CHEBI:57287"/>
        <dbReference type="ChEBI" id="CHEBI:57364"/>
        <dbReference type="ChEBI" id="CHEBI:456215"/>
        <dbReference type="EC" id="6.2.1.26"/>
    </reaction>
</comment>
<comment type="similarity">
    <text evidence="5">Belongs to the ATP-dependent AMP-binding enzyme family. MenE subfamily.</text>
</comment>
<dbReference type="GO" id="GO:0008756">
    <property type="term" value="F:o-succinylbenzoate-CoA ligase activity"/>
    <property type="evidence" value="ECO:0007669"/>
    <property type="project" value="UniProtKB-UniRule"/>
</dbReference>
<dbReference type="AlphaFoldDB" id="A0AAV3T5P0"/>
<dbReference type="InterPro" id="IPR020845">
    <property type="entry name" value="AMP-binding_CS"/>
</dbReference>
<comment type="pathway">
    <text evidence="5">Quinol/quinone metabolism; 1,4-dihydroxy-2-naphthoate biosynthesis; 1,4-dihydroxy-2-naphthoate from chorismate: step 5/7.</text>
</comment>
<evidence type="ECO:0000256" key="1">
    <source>
        <dbReference type="ARBA" id="ARBA00022428"/>
    </source>
</evidence>
<organism evidence="8 9">
    <name type="scientific">Salarchaeum japonicum</name>
    <dbReference type="NCBI Taxonomy" id="555573"/>
    <lineage>
        <taxon>Archaea</taxon>
        <taxon>Methanobacteriati</taxon>
        <taxon>Methanobacteriota</taxon>
        <taxon>Stenosarchaea group</taxon>
        <taxon>Halobacteria</taxon>
        <taxon>Halobacteriales</taxon>
        <taxon>Halobacteriaceae</taxon>
    </lineage>
</organism>
<dbReference type="HAMAP" id="MF_00731">
    <property type="entry name" value="MenE"/>
    <property type="match status" value="1"/>
</dbReference>
<dbReference type="GO" id="GO:0005524">
    <property type="term" value="F:ATP binding"/>
    <property type="evidence" value="ECO:0007669"/>
    <property type="project" value="UniProtKB-KW"/>
</dbReference>
<dbReference type="InterPro" id="IPR000873">
    <property type="entry name" value="AMP-dep_synth/lig_dom"/>
</dbReference>
<name>A0AAV3T5P0_9EURY</name>
<evidence type="ECO:0000256" key="4">
    <source>
        <dbReference type="ARBA" id="ARBA00022840"/>
    </source>
</evidence>
<accession>A0AAV3T5P0</accession>
<dbReference type="EMBL" id="BAAADU010000002">
    <property type="protein sequence ID" value="GAA0657852.1"/>
    <property type="molecule type" value="Genomic_DNA"/>
</dbReference>
<evidence type="ECO:0000259" key="6">
    <source>
        <dbReference type="Pfam" id="PF00501"/>
    </source>
</evidence>
<feature type="domain" description="AMP-binding enzyme C-terminal" evidence="7">
    <location>
        <begin position="406"/>
        <end position="475"/>
    </location>
</feature>
<dbReference type="Pfam" id="PF13193">
    <property type="entry name" value="AMP-binding_C"/>
    <property type="match status" value="1"/>
</dbReference>
<feature type="domain" description="AMP-dependent synthetase/ligase" evidence="6">
    <location>
        <begin position="6"/>
        <end position="353"/>
    </location>
</feature>
<proteinExistence type="inferred from homology"/>
<dbReference type="Proteomes" id="UP001500194">
    <property type="component" value="Unassembled WGS sequence"/>
</dbReference>
<dbReference type="PANTHER" id="PTHR43201">
    <property type="entry name" value="ACYL-COA SYNTHETASE"/>
    <property type="match status" value="1"/>
</dbReference>
<comment type="caution">
    <text evidence="8">The sequence shown here is derived from an EMBL/GenBank/DDBJ whole genome shotgun (WGS) entry which is preliminary data.</text>
</comment>
<dbReference type="Gene3D" id="3.30.300.30">
    <property type="match status" value="1"/>
</dbReference>
<gene>
    <name evidence="5" type="primary">menE</name>
    <name evidence="8" type="ORF">GCM10009019_22640</name>
</gene>
<dbReference type="InterPro" id="IPR010192">
    <property type="entry name" value="MenE"/>
</dbReference>
<dbReference type="SUPFAM" id="SSF56801">
    <property type="entry name" value="Acetyl-CoA synthetase-like"/>
    <property type="match status" value="1"/>
</dbReference>
<dbReference type="PROSITE" id="PS00455">
    <property type="entry name" value="AMP_BINDING"/>
    <property type="match status" value="1"/>
</dbReference>
<comment type="function">
    <text evidence="5">Converts 2-succinylbenzoate (OSB) to 2-succinylbenzoyl-CoA (OSB-CoA).</text>
</comment>
<keyword evidence="2 5" id="KW-0436">Ligase</keyword>
<dbReference type="Pfam" id="PF00501">
    <property type="entry name" value="AMP-binding"/>
    <property type="match status" value="1"/>
</dbReference>
<dbReference type="GO" id="GO:0009234">
    <property type="term" value="P:menaquinone biosynthetic process"/>
    <property type="evidence" value="ECO:0007669"/>
    <property type="project" value="UniProtKB-UniRule"/>
</dbReference>
<sequence>MRDWLAHRVRASPDALALVDADSSREWSFRDLDDAVETTSRRLAGLGVEPGDHVGVLMETRPAFVRLVFAAQRVGATLVPLNARLAPAELAGQVETADVHVVVTEAESETDAVEAAGEVPVASVDAPDHEGVDALDAHDAAVPEPDRSVSDALALMFTSGTTGDPKAVRLTHANFLAAAAASAFRLGALPDDRWLCPLSMYHMGGLSIVLRSVLYGTTAVVQRGFDAARTLHNLDAHDCTGVSLVPTMLRRMLDAGEFPDSLRFALVGGAPTPVELREDAVSRGVPVHPSYGMTEAASQIATGTPAETEAAPDSVGRPLMGYDVTVAGPEGELPAGEVGAIHVAGPSITPGYYDAPEANADAFTRHGFDTGDAGYIDASGRLHVLNRQSDRIITGGENVHPAEVLDVLRDHPAVTEAAVVGLDDPEWGERVAALVVPEGETDADEIRAFCRERLAGYKVPRTVAFADDLPRTASGTVDRAAVREALAAAADV</sequence>
<keyword evidence="4 5" id="KW-0067">ATP-binding</keyword>
<dbReference type="InterPro" id="IPR042099">
    <property type="entry name" value="ANL_N_sf"/>
</dbReference>
<dbReference type="GO" id="GO:0031956">
    <property type="term" value="F:medium-chain fatty acid-CoA ligase activity"/>
    <property type="evidence" value="ECO:0007669"/>
    <property type="project" value="TreeGrafter"/>
</dbReference>
<dbReference type="Gene3D" id="3.40.50.12780">
    <property type="entry name" value="N-terminal domain of ligase-like"/>
    <property type="match status" value="1"/>
</dbReference>
<protein>
    <recommendedName>
        <fullName evidence="5">2-succinylbenzoate--CoA ligase</fullName>
        <ecNumber evidence="5">6.2.1.26</ecNumber>
    </recommendedName>
    <alternativeName>
        <fullName evidence="5">o-succinylbenzoyl-CoA synthetase</fullName>
        <shortName evidence="5">OSB-CoA synthetase</shortName>
    </alternativeName>
</protein>
<evidence type="ECO:0000256" key="2">
    <source>
        <dbReference type="ARBA" id="ARBA00022598"/>
    </source>
</evidence>
<dbReference type="GeneID" id="68573055"/>
<keyword evidence="9" id="KW-1185">Reference proteome</keyword>
<evidence type="ECO:0000256" key="5">
    <source>
        <dbReference type="HAMAP-Rule" id="MF_00731"/>
    </source>
</evidence>
<evidence type="ECO:0000256" key="3">
    <source>
        <dbReference type="ARBA" id="ARBA00022741"/>
    </source>
</evidence>
<dbReference type="NCBIfam" id="TIGR01923">
    <property type="entry name" value="menE"/>
    <property type="match status" value="1"/>
</dbReference>
<dbReference type="EC" id="6.2.1.26" evidence="5"/>
<dbReference type="PANTHER" id="PTHR43201:SF5">
    <property type="entry name" value="MEDIUM-CHAIN ACYL-COA LIGASE ACSF2, MITOCHONDRIAL"/>
    <property type="match status" value="1"/>
</dbReference>
<dbReference type="GO" id="GO:0006631">
    <property type="term" value="P:fatty acid metabolic process"/>
    <property type="evidence" value="ECO:0007669"/>
    <property type="project" value="TreeGrafter"/>
</dbReference>
<evidence type="ECO:0000259" key="7">
    <source>
        <dbReference type="Pfam" id="PF13193"/>
    </source>
</evidence>
<keyword evidence="3 5" id="KW-0547">Nucleotide-binding</keyword>